<dbReference type="InterPro" id="IPR038765">
    <property type="entry name" value="Papain-like_cys_pep_sf"/>
</dbReference>
<keyword evidence="3" id="KW-1185">Reference proteome</keyword>
<comment type="caution">
    <text evidence="2">The sequence shown here is derived from an EMBL/GenBank/DDBJ whole genome shotgun (WGS) entry which is preliminary data.</text>
</comment>
<protein>
    <submittedName>
        <fullName evidence="2">Transglutaminase</fullName>
    </submittedName>
</protein>
<gene>
    <name evidence="2" type="ORF">CFN78_05540</name>
</gene>
<dbReference type="Pfam" id="PF01841">
    <property type="entry name" value="Transglut_core"/>
    <property type="match status" value="1"/>
</dbReference>
<dbReference type="Gene3D" id="2.60.40.2250">
    <property type="match status" value="1"/>
</dbReference>
<dbReference type="PANTHER" id="PTHR33490:SF12">
    <property type="entry name" value="BLL5557 PROTEIN"/>
    <property type="match status" value="1"/>
</dbReference>
<dbReference type="AlphaFoldDB" id="A0A263D806"/>
<accession>A0A263D806</accession>
<dbReference type="SMART" id="SM00460">
    <property type="entry name" value="TGc"/>
    <property type="match status" value="1"/>
</dbReference>
<evidence type="ECO:0000259" key="1">
    <source>
        <dbReference type="SMART" id="SM00460"/>
    </source>
</evidence>
<sequence length="267" mass="28343">MTVRSHVSAELVLRITSPGRLAMSVAVAGGPGVESERLTISGPSGVPEPIEFPHRTRVHVLDLPLGEVTINYSADCAGRTGEPERVTEADAILYTRPSRYCPSDRLMGLAAGQFGRPGGGRGKIDAIVDFVGSRLFYTPGSSRPTDDAVNTVLAGEGVCRDYAHLCIAFCRAQDIPARFVAVYAPGLRPMDFHAVFEAAVDGHWYAFDATRLAPRASLTRIATGRDASDTAFLSTLGSELDLLRTTVSATATGELPVEDPDALVSLA</sequence>
<proteinExistence type="predicted"/>
<dbReference type="OrthoDB" id="5438043at2"/>
<dbReference type="PANTHER" id="PTHR33490">
    <property type="entry name" value="BLR5614 PROTEIN-RELATED"/>
    <property type="match status" value="1"/>
</dbReference>
<reference evidence="2 3" key="1">
    <citation type="submission" date="2017-07" db="EMBL/GenBank/DDBJ databases">
        <title>Amycolatopsis antarcticus sp. nov., isolated from the surface of an Antarcticus brown macroalga.</title>
        <authorList>
            <person name="Wang J."/>
            <person name="Leiva S."/>
            <person name="Huang J."/>
            <person name="Huang Y."/>
        </authorList>
    </citation>
    <scope>NUCLEOTIDE SEQUENCE [LARGE SCALE GENOMIC DNA]</scope>
    <source>
        <strain evidence="2 3">AU-G6</strain>
    </source>
</reference>
<dbReference type="RefSeq" id="WP_094861472.1">
    <property type="nucleotide sequence ID" value="NZ_NKYE01000002.1"/>
</dbReference>
<dbReference type="InterPro" id="IPR002931">
    <property type="entry name" value="Transglutaminase-like"/>
</dbReference>
<dbReference type="InParanoid" id="A0A263D806"/>
<feature type="domain" description="Transglutaminase-like" evidence="1">
    <location>
        <begin position="151"/>
        <end position="211"/>
    </location>
</feature>
<dbReference type="SUPFAM" id="SSF54001">
    <property type="entry name" value="Cysteine proteinases"/>
    <property type="match status" value="1"/>
</dbReference>
<evidence type="ECO:0000313" key="3">
    <source>
        <dbReference type="Proteomes" id="UP000242444"/>
    </source>
</evidence>
<organism evidence="2 3">
    <name type="scientific">Amycolatopsis antarctica</name>
    <dbReference type="NCBI Taxonomy" id="1854586"/>
    <lineage>
        <taxon>Bacteria</taxon>
        <taxon>Bacillati</taxon>
        <taxon>Actinomycetota</taxon>
        <taxon>Actinomycetes</taxon>
        <taxon>Pseudonocardiales</taxon>
        <taxon>Pseudonocardiaceae</taxon>
        <taxon>Amycolatopsis</taxon>
    </lineage>
</organism>
<name>A0A263D806_9PSEU</name>
<dbReference type="EMBL" id="NKYE01000002">
    <property type="protein sequence ID" value="OZM74573.1"/>
    <property type="molecule type" value="Genomic_DNA"/>
</dbReference>
<dbReference type="Gene3D" id="3.10.620.30">
    <property type="match status" value="1"/>
</dbReference>
<evidence type="ECO:0000313" key="2">
    <source>
        <dbReference type="EMBL" id="OZM74573.1"/>
    </source>
</evidence>
<dbReference type="Proteomes" id="UP000242444">
    <property type="component" value="Unassembled WGS sequence"/>
</dbReference>